<dbReference type="Gramene" id="PNT65857">
    <property type="protein sequence ID" value="PNT65857"/>
    <property type="gene ID" value="BRADI_3g03562v3"/>
</dbReference>
<keyword evidence="4" id="KW-1185">Reference proteome</keyword>
<sequence length="146" mass="14604">MIHMRLLTATQAGAKQFARRRRSGAGWGRSRGARRIGAGRGRSGASAVGKGVPGGGRAGRGPGLEQGAGRGRSWEHGGGGAVRAGGGAGRAVAAELHGSGEEQRRVPAGTEKGATARARREPLSGVEALGGLGGVFWCFDSTAAAH</sequence>
<evidence type="ECO:0000313" key="2">
    <source>
        <dbReference type="EMBL" id="PNT65857.1"/>
    </source>
</evidence>
<feature type="compositionally biased region" description="Gly residues" evidence="1">
    <location>
        <begin position="51"/>
        <end position="89"/>
    </location>
</feature>
<dbReference type="EnsemblPlants" id="PNT65857">
    <property type="protein sequence ID" value="PNT65857"/>
    <property type="gene ID" value="BRADI_3g03562v3"/>
</dbReference>
<reference evidence="2 3" key="1">
    <citation type="journal article" date="2010" name="Nature">
        <title>Genome sequencing and analysis of the model grass Brachypodium distachyon.</title>
        <authorList>
            <consortium name="International Brachypodium Initiative"/>
        </authorList>
    </citation>
    <scope>NUCLEOTIDE SEQUENCE [LARGE SCALE GENOMIC DNA]</scope>
    <source>
        <strain evidence="2 3">Bd21</strain>
    </source>
</reference>
<proteinExistence type="predicted"/>
<evidence type="ECO:0000313" key="3">
    <source>
        <dbReference type="EnsemblPlants" id="PNT65857"/>
    </source>
</evidence>
<dbReference type="InParanoid" id="A0A2K2CUZ1"/>
<evidence type="ECO:0000313" key="4">
    <source>
        <dbReference type="Proteomes" id="UP000008810"/>
    </source>
</evidence>
<organism evidence="2">
    <name type="scientific">Brachypodium distachyon</name>
    <name type="common">Purple false brome</name>
    <name type="synonym">Trachynia distachya</name>
    <dbReference type="NCBI Taxonomy" id="15368"/>
    <lineage>
        <taxon>Eukaryota</taxon>
        <taxon>Viridiplantae</taxon>
        <taxon>Streptophyta</taxon>
        <taxon>Embryophyta</taxon>
        <taxon>Tracheophyta</taxon>
        <taxon>Spermatophyta</taxon>
        <taxon>Magnoliopsida</taxon>
        <taxon>Liliopsida</taxon>
        <taxon>Poales</taxon>
        <taxon>Poaceae</taxon>
        <taxon>BOP clade</taxon>
        <taxon>Pooideae</taxon>
        <taxon>Stipodae</taxon>
        <taxon>Brachypodieae</taxon>
        <taxon>Brachypodium</taxon>
    </lineage>
</organism>
<accession>A0A2K2CUZ1</accession>
<protein>
    <submittedName>
        <fullName evidence="2 3">Uncharacterized protein</fullName>
    </submittedName>
</protein>
<gene>
    <name evidence="2" type="ORF">BRADI_3g03562v3</name>
</gene>
<evidence type="ECO:0000256" key="1">
    <source>
        <dbReference type="SAM" id="MobiDB-lite"/>
    </source>
</evidence>
<feature type="region of interest" description="Disordered" evidence="1">
    <location>
        <begin position="1"/>
        <end position="122"/>
    </location>
</feature>
<reference evidence="2" key="2">
    <citation type="submission" date="2017-06" db="EMBL/GenBank/DDBJ databases">
        <title>WGS assembly of Brachypodium distachyon.</title>
        <authorList>
            <consortium name="The International Brachypodium Initiative"/>
            <person name="Lucas S."/>
            <person name="Harmon-Smith M."/>
            <person name="Lail K."/>
            <person name="Tice H."/>
            <person name="Grimwood J."/>
            <person name="Bruce D."/>
            <person name="Barry K."/>
            <person name="Shu S."/>
            <person name="Lindquist E."/>
            <person name="Wang M."/>
            <person name="Pitluck S."/>
            <person name="Vogel J.P."/>
            <person name="Garvin D.F."/>
            <person name="Mockler T.C."/>
            <person name="Schmutz J."/>
            <person name="Rokhsar D."/>
            <person name="Bevan M.W."/>
        </authorList>
    </citation>
    <scope>NUCLEOTIDE SEQUENCE</scope>
    <source>
        <strain evidence="2">Bd21</strain>
    </source>
</reference>
<name>A0A2K2CUZ1_BRADI</name>
<dbReference type="AlphaFoldDB" id="A0A2K2CUZ1"/>
<dbReference type="EMBL" id="CM000882">
    <property type="protein sequence ID" value="PNT65857.1"/>
    <property type="molecule type" value="Genomic_DNA"/>
</dbReference>
<dbReference type="Proteomes" id="UP000008810">
    <property type="component" value="Chromosome 3"/>
</dbReference>
<reference evidence="3" key="3">
    <citation type="submission" date="2018-08" db="UniProtKB">
        <authorList>
            <consortium name="EnsemblPlants"/>
        </authorList>
    </citation>
    <scope>IDENTIFICATION</scope>
    <source>
        <strain evidence="3">cv. Bd21</strain>
    </source>
</reference>